<evidence type="ECO:0000313" key="2">
    <source>
        <dbReference type="Proteomes" id="UP001374535"/>
    </source>
</evidence>
<gene>
    <name evidence="1" type="ORF">V8G54_024931</name>
</gene>
<accession>A0AAQ3N644</accession>
<evidence type="ECO:0000313" key="1">
    <source>
        <dbReference type="EMBL" id="WVZ04125.1"/>
    </source>
</evidence>
<proteinExistence type="predicted"/>
<dbReference type="Proteomes" id="UP001374535">
    <property type="component" value="Chromosome 7"/>
</dbReference>
<dbReference type="AlphaFoldDB" id="A0AAQ3N644"/>
<sequence length="137" mass="16160">MTVVREFFLPPERNRFGLVSNRSMLSSLGVGDYGPWFVVQYQAGCSSCSNILKEEDDLNHVLQMNNYYVKEVMIKSPFYQQISHLYFYLLIDHPNPQKLGEKVRKLLKLLENWHNIIIVRIKQVRRKMSVLINVIMV</sequence>
<protein>
    <submittedName>
        <fullName evidence="1">Uncharacterized protein</fullName>
    </submittedName>
</protein>
<organism evidence="1 2">
    <name type="scientific">Vigna mungo</name>
    <name type="common">Black gram</name>
    <name type="synonym">Phaseolus mungo</name>
    <dbReference type="NCBI Taxonomy" id="3915"/>
    <lineage>
        <taxon>Eukaryota</taxon>
        <taxon>Viridiplantae</taxon>
        <taxon>Streptophyta</taxon>
        <taxon>Embryophyta</taxon>
        <taxon>Tracheophyta</taxon>
        <taxon>Spermatophyta</taxon>
        <taxon>Magnoliopsida</taxon>
        <taxon>eudicotyledons</taxon>
        <taxon>Gunneridae</taxon>
        <taxon>Pentapetalae</taxon>
        <taxon>rosids</taxon>
        <taxon>fabids</taxon>
        <taxon>Fabales</taxon>
        <taxon>Fabaceae</taxon>
        <taxon>Papilionoideae</taxon>
        <taxon>50 kb inversion clade</taxon>
        <taxon>NPAAA clade</taxon>
        <taxon>indigoferoid/millettioid clade</taxon>
        <taxon>Phaseoleae</taxon>
        <taxon>Vigna</taxon>
    </lineage>
</organism>
<keyword evidence="2" id="KW-1185">Reference proteome</keyword>
<name>A0AAQ3N644_VIGMU</name>
<reference evidence="1 2" key="1">
    <citation type="journal article" date="2023" name="Life. Sci Alliance">
        <title>Evolutionary insights into 3D genome organization and epigenetic landscape of Vigna mungo.</title>
        <authorList>
            <person name="Junaid A."/>
            <person name="Singh B."/>
            <person name="Bhatia S."/>
        </authorList>
    </citation>
    <scope>NUCLEOTIDE SEQUENCE [LARGE SCALE GENOMIC DNA]</scope>
    <source>
        <strain evidence="1">Urdbean</strain>
    </source>
</reference>
<dbReference type="EMBL" id="CP144694">
    <property type="protein sequence ID" value="WVZ04125.1"/>
    <property type="molecule type" value="Genomic_DNA"/>
</dbReference>